<organism evidence="2 3">
    <name type="scientific">Streptococcus porcinus str. Jelinkova 176</name>
    <dbReference type="NCBI Taxonomy" id="873448"/>
    <lineage>
        <taxon>Bacteria</taxon>
        <taxon>Bacillati</taxon>
        <taxon>Bacillota</taxon>
        <taxon>Bacilli</taxon>
        <taxon>Lactobacillales</taxon>
        <taxon>Streptococcaceae</taxon>
        <taxon>Streptococcus</taxon>
    </lineage>
</organism>
<evidence type="ECO:0000256" key="1">
    <source>
        <dbReference type="SAM" id="MobiDB-lite"/>
    </source>
</evidence>
<dbReference type="EMBL" id="AEUU02000001">
    <property type="protein sequence ID" value="EGJ28036.1"/>
    <property type="molecule type" value="Genomic_DNA"/>
</dbReference>
<gene>
    <name evidence="2" type="ORF">STRPO_1629</name>
</gene>
<dbReference type="RefSeq" id="WP_003085544.1">
    <property type="nucleotide sequence ID" value="NZ_AEUU02000001.1"/>
</dbReference>
<feature type="compositionally biased region" description="Basic and acidic residues" evidence="1">
    <location>
        <begin position="98"/>
        <end position="108"/>
    </location>
</feature>
<proteinExistence type="predicted"/>
<comment type="caution">
    <text evidence="2">The sequence shown here is derived from an EMBL/GenBank/DDBJ whole genome shotgun (WGS) entry which is preliminary data.</text>
</comment>
<feature type="region of interest" description="Disordered" evidence="1">
    <location>
        <begin position="86"/>
        <end position="108"/>
    </location>
</feature>
<protein>
    <submittedName>
        <fullName evidence="2">Gram-positive signal peptide protein, YSIRK family</fullName>
    </submittedName>
</protein>
<accession>A0ABP2L1G0</accession>
<reference evidence="2 3" key="1">
    <citation type="journal article" date="2014" name="Int. J. Syst. Evol. Microbiol.">
        <title>Phylogenomics and the dynamic genome evolution of the genus Streptococcus.</title>
        <authorList>
            <consortium name="The Broad Institute Genome Sequencing Platform"/>
            <person name="Richards V.P."/>
            <person name="Palmer S.R."/>
            <person name="Pavinski Bitar P.D."/>
            <person name="Qin X."/>
            <person name="Weinstock G.M."/>
            <person name="Highlander S.K."/>
            <person name="Town C.D."/>
            <person name="Burne R.A."/>
            <person name="Stanhope M.J."/>
        </authorList>
    </citation>
    <scope>NUCLEOTIDE SEQUENCE [LARGE SCALE GENOMIC DNA]</scope>
    <source>
        <strain evidence="2 3">Jelinkova 176</strain>
    </source>
</reference>
<keyword evidence="3" id="KW-1185">Reference proteome</keyword>
<sequence length="151" mass="16609">MKNNKQTISANATNYLKAGLVSALFAGGVFVALGSTPSVSAASYTGNKTSEKLTDTEIYERAKTLKLPKYIRGSLYGNLNHNSSVTYPKDEDVIDEPEAPKAPKETRQLTDTEIYERAKTLKLPKYIRGSLYGNLNHNSSVTYPKDEDGLE</sequence>
<dbReference type="Proteomes" id="UP000005356">
    <property type="component" value="Unassembled WGS sequence"/>
</dbReference>
<name>A0ABP2L1G0_STRPO</name>
<evidence type="ECO:0000313" key="3">
    <source>
        <dbReference type="Proteomes" id="UP000005356"/>
    </source>
</evidence>
<evidence type="ECO:0000313" key="2">
    <source>
        <dbReference type="EMBL" id="EGJ28036.1"/>
    </source>
</evidence>